<reference evidence="3" key="1">
    <citation type="journal article" date="2020" name="Stud. Mycol.">
        <title>101 Dothideomycetes genomes: a test case for predicting lifestyles and emergence of pathogens.</title>
        <authorList>
            <person name="Haridas S."/>
            <person name="Albert R."/>
            <person name="Binder M."/>
            <person name="Bloem J."/>
            <person name="Labutti K."/>
            <person name="Salamov A."/>
            <person name="Andreopoulos B."/>
            <person name="Baker S."/>
            <person name="Barry K."/>
            <person name="Bills G."/>
            <person name="Bluhm B."/>
            <person name="Cannon C."/>
            <person name="Castanera R."/>
            <person name="Culley D."/>
            <person name="Daum C."/>
            <person name="Ezra D."/>
            <person name="Gonzalez J."/>
            <person name="Henrissat B."/>
            <person name="Kuo A."/>
            <person name="Liang C."/>
            <person name="Lipzen A."/>
            <person name="Lutzoni F."/>
            <person name="Magnuson J."/>
            <person name="Mondo S."/>
            <person name="Nolan M."/>
            <person name="Ohm R."/>
            <person name="Pangilinan J."/>
            <person name="Park H.-J."/>
            <person name="Ramirez L."/>
            <person name="Alfaro M."/>
            <person name="Sun H."/>
            <person name="Tritt A."/>
            <person name="Yoshinaga Y."/>
            <person name="Zwiers L.-H."/>
            <person name="Turgeon B."/>
            <person name="Goodwin S."/>
            <person name="Spatafora J."/>
            <person name="Crous P."/>
            <person name="Grigoriev I."/>
        </authorList>
    </citation>
    <scope>NUCLEOTIDE SEQUENCE</scope>
    <source>
        <strain evidence="3">CBS 130266</strain>
    </source>
</reference>
<dbReference type="GO" id="GO:0006351">
    <property type="term" value="P:DNA-templated transcription"/>
    <property type="evidence" value="ECO:0007669"/>
    <property type="project" value="InterPro"/>
</dbReference>
<evidence type="ECO:0000259" key="2">
    <source>
        <dbReference type="Pfam" id="PF04082"/>
    </source>
</evidence>
<accession>A0A9P4NYR0</accession>
<evidence type="ECO:0000256" key="1">
    <source>
        <dbReference type="ARBA" id="ARBA00023242"/>
    </source>
</evidence>
<dbReference type="EMBL" id="MU007015">
    <property type="protein sequence ID" value="KAF2434904.1"/>
    <property type="molecule type" value="Genomic_DNA"/>
</dbReference>
<comment type="caution">
    <text evidence="3">The sequence shown here is derived from an EMBL/GenBank/DDBJ whole genome shotgun (WGS) entry which is preliminary data.</text>
</comment>
<protein>
    <recommendedName>
        <fullName evidence="2">Xylanolytic transcriptional activator regulatory domain-containing protein</fullName>
    </recommendedName>
</protein>
<sequence>MIIDKLNLKMSIAAASQSSDEAILDEVHGWLGLSLDFLQNHSTSSLPSITASSGSPDSIPENAENAEAVIIFDETSEMMPVEDFDVPDWEVPLSKNDFGIIGNPFTQLPGELDERPLSSCLFRTSKHVKGTAQTSRLMQKWIGQNTLAFQSLSCYGDDSPVGLLESKYGIILGPFLDELKVLFFQNVHPYYPVVDEYDFDAMFFYTVEKDVLRKSRALVLSAMLLCSSMYLNSRQLYGFGKWTQQNLQYFAFKAVNDLYENLEDGDQYCMAQACILLSYWGPVFPPEDHHMCSDWLDKAFTHAKKAGLDQATSEVMTDRSHLIWCCCLVRDRIMSFSNRRPANPLSKRDKSVRIHREDFGLELCLPRYSNPNARGKVVESFLMLYQLSETLIDIGEFVGKMKSKLADKDCEITRQDVLHASSFDVQLRQWKRGFKISQSEPRMAPWLDSKGSYYIRTIVAESATASLYLPFITLTNHTDAMVNKYARTSLQKVKDAAVKVAETTRDLLATVRPEEMPPCSLWLPLPILTLLVSLKYNHRRDSGVEENSDIIRLRHLFSALKVFRTRYRSGQFVFDLVTQVSRDLHLGLWDLDGKPVFEVVEAGTPGRGKFETDVLTKAAAMIDAGIKNDNTGNSDR</sequence>
<dbReference type="Pfam" id="PF04082">
    <property type="entry name" value="Fungal_trans"/>
    <property type="match status" value="1"/>
</dbReference>
<gene>
    <name evidence="3" type="ORF">EJ08DRAFT_437739</name>
</gene>
<keyword evidence="4" id="KW-1185">Reference proteome</keyword>
<feature type="domain" description="Xylanolytic transcriptional activator regulatory" evidence="2">
    <location>
        <begin position="182"/>
        <end position="407"/>
    </location>
</feature>
<evidence type="ECO:0000313" key="4">
    <source>
        <dbReference type="Proteomes" id="UP000800235"/>
    </source>
</evidence>
<dbReference type="GO" id="GO:0008270">
    <property type="term" value="F:zinc ion binding"/>
    <property type="evidence" value="ECO:0007669"/>
    <property type="project" value="InterPro"/>
</dbReference>
<dbReference type="PANTHER" id="PTHR47425:SF2">
    <property type="entry name" value="FARB-RELATED"/>
    <property type="match status" value="1"/>
</dbReference>
<name>A0A9P4NYR0_9PEZI</name>
<evidence type="ECO:0000313" key="3">
    <source>
        <dbReference type="EMBL" id="KAF2434904.1"/>
    </source>
</evidence>
<dbReference type="InterPro" id="IPR052761">
    <property type="entry name" value="Fungal_Detox/Toxin_TFs"/>
</dbReference>
<dbReference type="InterPro" id="IPR007219">
    <property type="entry name" value="XnlR_reg_dom"/>
</dbReference>
<dbReference type="CDD" id="cd12148">
    <property type="entry name" value="fungal_TF_MHR"/>
    <property type="match status" value="1"/>
</dbReference>
<dbReference type="PANTHER" id="PTHR47425">
    <property type="entry name" value="FARB-RELATED"/>
    <property type="match status" value="1"/>
</dbReference>
<organism evidence="3 4">
    <name type="scientific">Tothia fuscella</name>
    <dbReference type="NCBI Taxonomy" id="1048955"/>
    <lineage>
        <taxon>Eukaryota</taxon>
        <taxon>Fungi</taxon>
        <taxon>Dikarya</taxon>
        <taxon>Ascomycota</taxon>
        <taxon>Pezizomycotina</taxon>
        <taxon>Dothideomycetes</taxon>
        <taxon>Pleosporomycetidae</taxon>
        <taxon>Venturiales</taxon>
        <taxon>Cylindrosympodiaceae</taxon>
        <taxon>Tothia</taxon>
    </lineage>
</organism>
<dbReference type="GO" id="GO:0003677">
    <property type="term" value="F:DNA binding"/>
    <property type="evidence" value="ECO:0007669"/>
    <property type="project" value="InterPro"/>
</dbReference>
<dbReference type="Proteomes" id="UP000800235">
    <property type="component" value="Unassembled WGS sequence"/>
</dbReference>
<dbReference type="AlphaFoldDB" id="A0A9P4NYR0"/>
<proteinExistence type="predicted"/>
<keyword evidence="1" id="KW-0539">Nucleus</keyword>
<dbReference type="OrthoDB" id="3941821at2759"/>